<evidence type="ECO:0000256" key="1">
    <source>
        <dbReference type="ARBA" id="ARBA00004395"/>
    </source>
</evidence>
<sequence>MAFLSTTHHQNGLSSTLSNVSSPKGSDLMVLKVASVLSTSYSDTDFRDAILLADQRAVGTNVKNRRQLRLDLLGEAIGCNGEIVGEMGLVAERLKDVRGVVERLNSRIQDMKRQIDSAHDRTTPALRGMASLFEQRLAIERKQEILGAIESYFIMTDDEIESLTSTMRPVDTSFFSHLQKARRITLGCDILLGFESQTLGLELIDRTSVHVNMAFQKLYKWVQQEFKALNLDNPHVNPSMRQALRVLAERPSLFQNCLDLFATSRERYLSETFHCALTGITPQGAEDASIRPIDLTAHDPLRYVGDMFAWVHSATVGEREALETLFAVGKDDALHASTSNPNTTLWDLPVDEASEGSEFKVLEALGQLMDRNFLPVVRLLRQRVEQAIQSNEDVIPAYKISTLLSFYRTTFEKLLGPGSGLEECAGALEKVAKRQFRSLVRDNVLSVQGEFQQVPSNLEPPRFLQEAFKQLGAILQIYESSLSASADSGSEVQGILSQAFDPFMSGCEEIAKPMTNPEGGIFLVNCKLAAAHCLGSFESTAFRATQIRDEVARDVLNLINDQHAVFRRKSGLDDLLKNLDEGEEVDVSQASVRQASQELDDFLPSALMDAMDRLKGLQDAEMARQIIEQAAEKFCADFERLEEFLASQNNAEDAPDPDGGLSFSRTSAEIRVLLS</sequence>
<dbReference type="OrthoDB" id="272987at2759"/>
<dbReference type="InterPro" id="IPR048368">
    <property type="entry name" value="COG6_N"/>
</dbReference>
<evidence type="ECO:0000256" key="12">
    <source>
        <dbReference type="SAM" id="MobiDB-lite"/>
    </source>
</evidence>
<dbReference type="HOGENOM" id="CLU_011361_1_0_1"/>
<keyword evidence="5 10" id="KW-0653">Protein transport</keyword>
<evidence type="ECO:0000259" key="13">
    <source>
        <dbReference type="Pfam" id="PF06419"/>
    </source>
</evidence>
<keyword evidence="7 10" id="KW-0472">Membrane</keyword>
<organism evidence="15 16">
    <name type="scientific">Hypocrea jecorina (strain ATCC 56765 / BCRC 32924 / NRRL 11460 / Rut C-30)</name>
    <name type="common">Trichoderma reesei</name>
    <dbReference type="NCBI Taxonomy" id="1344414"/>
    <lineage>
        <taxon>Eukaryota</taxon>
        <taxon>Fungi</taxon>
        <taxon>Dikarya</taxon>
        <taxon>Ascomycota</taxon>
        <taxon>Pezizomycotina</taxon>
        <taxon>Sordariomycetes</taxon>
        <taxon>Hypocreomycetidae</taxon>
        <taxon>Hypocreales</taxon>
        <taxon>Hypocreaceae</taxon>
        <taxon>Trichoderma</taxon>
    </lineage>
</organism>
<dbReference type="GO" id="GO:0000139">
    <property type="term" value="C:Golgi membrane"/>
    <property type="evidence" value="ECO:0007669"/>
    <property type="project" value="UniProtKB-SubCell"/>
</dbReference>
<name>A0A024SLD7_HYPJR</name>
<dbReference type="KEGG" id="trr:M419DRAFT_32142"/>
<evidence type="ECO:0000259" key="14">
    <source>
        <dbReference type="Pfam" id="PF20653"/>
    </source>
</evidence>
<dbReference type="Proteomes" id="UP000024376">
    <property type="component" value="Unassembled WGS sequence"/>
</dbReference>
<evidence type="ECO:0000256" key="5">
    <source>
        <dbReference type="ARBA" id="ARBA00022927"/>
    </source>
</evidence>
<feature type="region of interest" description="Disordered" evidence="12">
    <location>
        <begin position="1"/>
        <end position="23"/>
    </location>
</feature>
<dbReference type="EMBL" id="KI911139">
    <property type="protein sequence ID" value="ETS06873.1"/>
    <property type="molecule type" value="Genomic_DNA"/>
</dbReference>
<proteinExistence type="inferred from homology"/>
<feature type="coiled-coil region" evidence="11">
    <location>
        <begin position="94"/>
        <end position="121"/>
    </location>
</feature>
<reference evidence="16" key="1">
    <citation type="journal article" date="2013" name="Ind. Biotechnol.">
        <title>Comparative genomics analysis of Trichoderma reesei strains.</title>
        <authorList>
            <person name="Koike H."/>
            <person name="Aerts A."/>
            <person name="LaButti K."/>
            <person name="Grigoriev I.V."/>
            <person name="Baker S.E."/>
        </authorList>
    </citation>
    <scope>NUCLEOTIDE SEQUENCE [LARGE SCALE GENOMIC DNA]</scope>
    <source>
        <strain evidence="16">ATCC 56765 / BCRC 32924 / NRRL 11460 / Rut C-30</strain>
    </source>
</reference>
<comment type="similarity">
    <text evidence="2 10">Belongs to the COG6 family.</text>
</comment>
<feature type="domain" description="Conserved Oligomeric Golgi complex subunit 6 C-terminal" evidence="14">
    <location>
        <begin position="197"/>
        <end position="674"/>
    </location>
</feature>
<evidence type="ECO:0000256" key="2">
    <source>
        <dbReference type="ARBA" id="ARBA00011023"/>
    </source>
</evidence>
<comment type="function">
    <text evidence="10">Acts as component of the peripheral membrane COG complex that is involved in intra-Golgi protein trafficking. COG is located at the cis-Golgi, and regulates tethering of retrograde intra-Golgi vesicles and possibly a number of other membrane trafficking events.</text>
</comment>
<dbReference type="PANTHER" id="PTHR21506:SF0">
    <property type="entry name" value="CONSERVED OLIGOMERIC GOLGI COMPLEX SUBUNIT 6"/>
    <property type="match status" value="1"/>
</dbReference>
<dbReference type="GO" id="GO:0015031">
    <property type="term" value="P:protein transport"/>
    <property type="evidence" value="ECO:0007669"/>
    <property type="project" value="UniProtKB-KW"/>
</dbReference>
<comment type="function">
    <text evidence="9">Acts as a component of the peripheral membrane COG complex that is involved in intra-Golgi protein trafficking. COG is located at the cis-Golgi, and regulates tethering of retrograde intra-Golgi vesicles and possibly a number of other membrane trafficking events.</text>
</comment>
<evidence type="ECO:0000313" key="16">
    <source>
        <dbReference type="Proteomes" id="UP000024376"/>
    </source>
</evidence>
<evidence type="ECO:0000256" key="11">
    <source>
        <dbReference type="SAM" id="Coils"/>
    </source>
</evidence>
<evidence type="ECO:0000256" key="6">
    <source>
        <dbReference type="ARBA" id="ARBA00023034"/>
    </source>
</evidence>
<dbReference type="InterPro" id="IPR010490">
    <property type="entry name" value="COG6"/>
</dbReference>
<feature type="domain" description="Conserved oligomeric complex COG6 N-terminal" evidence="13">
    <location>
        <begin position="54"/>
        <end position="166"/>
    </location>
</feature>
<comment type="subcellular location">
    <subcellularLocation>
        <location evidence="1 10">Golgi apparatus membrane</location>
        <topology evidence="1 10">Peripheral membrane protein</topology>
    </subcellularLocation>
</comment>
<dbReference type="SMART" id="SM01087">
    <property type="entry name" value="COG6"/>
    <property type="match status" value="1"/>
</dbReference>
<evidence type="ECO:0000256" key="7">
    <source>
        <dbReference type="ARBA" id="ARBA00023136"/>
    </source>
</evidence>
<evidence type="ECO:0000313" key="15">
    <source>
        <dbReference type="EMBL" id="ETS06873.1"/>
    </source>
</evidence>
<evidence type="ECO:0000256" key="4">
    <source>
        <dbReference type="ARBA" id="ARBA00022448"/>
    </source>
</evidence>
<keyword evidence="11" id="KW-0175">Coiled coil</keyword>
<dbReference type="AlphaFoldDB" id="A0A024SLD7"/>
<dbReference type="Pfam" id="PF20653">
    <property type="entry name" value="COG6_C"/>
    <property type="match status" value="1"/>
</dbReference>
<protein>
    <recommendedName>
        <fullName evidence="3 10">Conserved oligomeric Golgi complex subunit 6</fullName>
        <shortName evidence="10">COG complex subunit 6</shortName>
    </recommendedName>
    <alternativeName>
        <fullName evidence="8 10">Component of oligomeric Golgi complex 6</fullName>
    </alternativeName>
</protein>
<keyword evidence="6 10" id="KW-0333">Golgi apparatus</keyword>
<comment type="subunit">
    <text evidence="10">Component of the conserved oligomeric Golgi complex.</text>
</comment>
<gene>
    <name evidence="15" type="ORF">M419DRAFT_32142</name>
</gene>
<evidence type="ECO:0000256" key="3">
    <source>
        <dbReference type="ARBA" id="ARBA00020973"/>
    </source>
</evidence>
<evidence type="ECO:0000256" key="9">
    <source>
        <dbReference type="ARBA" id="ARBA00043873"/>
    </source>
</evidence>
<accession>A0A024SLD7</accession>
<keyword evidence="4 10" id="KW-0813">Transport</keyword>
<dbReference type="Pfam" id="PF06419">
    <property type="entry name" value="COG6_N"/>
    <property type="match status" value="1"/>
</dbReference>
<dbReference type="GO" id="GO:0017119">
    <property type="term" value="C:Golgi transport complex"/>
    <property type="evidence" value="ECO:0007669"/>
    <property type="project" value="UniProtKB-UniRule"/>
</dbReference>
<dbReference type="GO" id="GO:0006891">
    <property type="term" value="P:intra-Golgi vesicle-mediated transport"/>
    <property type="evidence" value="ECO:0007669"/>
    <property type="project" value="UniProtKB-UniRule"/>
</dbReference>
<evidence type="ECO:0000256" key="10">
    <source>
        <dbReference type="RuleBase" id="RU365075"/>
    </source>
</evidence>
<dbReference type="PANTHER" id="PTHR21506">
    <property type="entry name" value="COMPONENT OF OLIGOMERIC GOLGI COMPLEX 6"/>
    <property type="match status" value="1"/>
</dbReference>
<evidence type="ECO:0000256" key="8">
    <source>
        <dbReference type="ARBA" id="ARBA00031348"/>
    </source>
</evidence>
<dbReference type="InterPro" id="IPR048369">
    <property type="entry name" value="COG6_C"/>
</dbReference>